<reference evidence="1 2" key="2">
    <citation type="submission" date="2018-11" db="EMBL/GenBank/DDBJ databases">
        <authorList>
            <consortium name="Pathogen Informatics"/>
        </authorList>
    </citation>
    <scope>NUCLEOTIDE SEQUENCE [LARGE SCALE GENOMIC DNA]</scope>
    <source>
        <strain evidence="1">Dakar</strain>
        <strain evidence="2">Dakar, Senegal</strain>
    </source>
</reference>
<evidence type="ECO:0000313" key="2">
    <source>
        <dbReference type="Proteomes" id="UP000279833"/>
    </source>
</evidence>
<gene>
    <name evidence="1" type="ORF">SCUD_LOCUS17416</name>
</gene>
<dbReference type="AlphaFoldDB" id="A0A183KQT1"/>
<keyword evidence="2" id="KW-1185">Reference proteome</keyword>
<dbReference type="WBParaSite" id="SCUD_0001741901-mRNA-1">
    <property type="protein sequence ID" value="SCUD_0001741901-mRNA-1"/>
    <property type="gene ID" value="SCUD_0001741901"/>
</dbReference>
<evidence type="ECO:0000313" key="3">
    <source>
        <dbReference type="WBParaSite" id="SCUD_0001741901-mRNA-1"/>
    </source>
</evidence>
<dbReference type="EMBL" id="UZAK01039772">
    <property type="protein sequence ID" value="VDP63525.1"/>
    <property type="molecule type" value="Genomic_DNA"/>
</dbReference>
<organism evidence="3">
    <name type="scientific">Schistosoma curassoni</name>
    <dbReference type="NCBI Taxonomy" id="6186"/>
    <lineage>
        <taxon>Eukaryota</taxon>
        <taxon>Metazoa</taxon>
        <taxon>Spiralia</taxon>
        <taxon>Lophotrochozoa</taxon>
        <taxon>Platyhelminthes</taxon>
        <taxon>Trematoda</taxon>
        <taxon>Digenea</taxon>
        <taxon>Strigeidida</taxon>
        <taxon>Schistosomatoidea</taxon>
        <taxon>Schistosomatidae</taxon>
        <taxon>Schistosoma</taxon>
    </lineage>
</organism>
<dbReference type="Proteomes" id="UP000279833">
    <property type="component" value="Unassembled WGS sequence"/>
</dbReference>
<evidence type="ECO:0000313" key="1">
    <source>
        <dbReference type="EMBL" id="VDP63525.1"/>
    </source>
</evidence>
<name>A0A183KQT1_9TREM</name>
<proteinExistence type="predicted"/>
<protein>
    <submittedName>
        <fullName evidence="3">Transposase</fullName>
    </submittedName>
</protein>
<accession>A0A183KQT1</accession>
<reference evidence="3" key="1">
    <citation type="submission" date="2016-06" db="UniProtKB">
        <authorList>
            <consortium name="WormBaseParasite"/>
        </authorList>
    </citation>
    <scope>IDENTIFICATION</scope>
</reference>
<sequence>MLTVIPQKLVFTLTLTIPGNNSQKISDFRLKSPLVLAMVHVFSSIKLSKPVSIDETDHAGFHVSG</sequence>